<dbReference type="Proteomes" id="UP000242715">
    <property type="component" value="Unassembled WGS sequence"/>
</dbReference>
<feature type="compositionally biased region" description="Basic and acidic residues" evidence="1">
    <location>
        <begin position="384"/>
        <end position="412"/>
    </location>
</feature>
<proteinExistence type="predicted"/>
<sequence length="412" mass="46067">MANHIDMISTINDVPRNWRLIVRVVRLWGVPEFNTPNQFRSLELVLMDSEGTRIHCSVKKTLIYLFQKQLSEGVVYTLTTFDVVRSTGEYRPTSHVYKLDATYNTKFSRSDSIVFPEIVYTFTPPSDVFKNDFNRDFLIDVVGVLASVGKEREYVKNGKPVLQNSINASKLMFNPEIAENESLKNMVTTTADSPNSGIGKLQDLETIRFEDEMLVSTPRSTIDGLSGSKKLEVTDETGTTTFVLFDQDAMVLLNKACADLIQSLNHDPNEDTLPKPIADLKGQSFLFKVEAGDENDGRFQPSYKVKKFTGDDFMLRKFKDPTTVESENVDPLDKGKAVVVDAAVADVAQDLLPRFSEASPDFETGSTSQSVGVVDLDADSDETPDTKRLKDKESDPDSASKEILKKVKLEKE</sequence>
<reference evidence="4" key="1">
    <citation type="journal article" date="2017" name="Front. Plant Sci.">
        <title>Climate Clever Clovers: New Paradigm to Reduce the Environmental Footprint of Ruminants by Breeding Low Methanogenic Forages Utilizing Haplotype Variation.</title>
        <authorList>
            <person name="Kaur P."/>
            <person name="Appels R."/>
            <person name="Bayer P.E."/>
            <person name="Keeble-Gagnere G."/>
            <person name="Wang J."/>
            <person name="Hirakawa H."/>
            <person name="Shirasawa K."/>
            <person name="Vercoe P."/>
            <person name="Stefanova K."/>
            <person name="Durmic Z."/>
            <person name="Nichols P."/>
            <person name="Revell C."/>
            <person name="Isobe S.N."/>
            <person name="Edwards D."/>
            <person name="Erskine W."/>
        </authorList>
    </citation>
    <scope>NUCLEOTIDE SEQUENCE [LARGE SCALE GENOMIC DNA]</scope>
    <source>
        <strain evidence="4">cv. Daliak</strain>
    </source>
</reference>
<evidence type="ECO:0000313" key="3">
    <source>
        <dbReference type="EMBL" id="GAU44485.1"/>
    </source>
</evidence>
<dbReference type="OrthoDB" id="1303206at2759"/>
<evidence type="ECO:0000259" key="2">
    <source>
        <dbReference type="Pfam" id="PF02721"/>
    </source>
</evidence>
<evidence type="ECO:0000256" key="1">
    <source>
        <dbReference type="SAM" id="MobiDB-lite"/>
    </source>
</evidence>
<dbReference type="EMBL" id="DF974048">
    <property type="protein sequence ID" value="GAU44485.1"/>
    <property type="molecule type" value="Genomic_DNA"/>
</dbReference>
<dbReference type="InterPro" id="IPR012340">
    <property type="entry name" value="NA-bd_OB-fold"/>
</dbReference>
<feature type="domain" description="Replication protein A 70 kDa DNA-binding subunit B/D first OB fold" evidence="2">
    <location>
        <begin position="6"/>
        <end position="108"/>
    </location>
</feature>
<accession>A0A2Z6P874</accession>
<dbReference type="PANTHER" id="PTHR47165">
    <property type="entry name" value="OS03G0429900 PROTEIN"/>
    <property type="match status" value="1"/>
</dbReference>
<gene>
    <name evidence="3" type="ORF">TSUD_12960</name>
</gene>
<dbReference type="AlphaFoldDB" id="A0A2Z6P874"/>
<dbReference type="SUPFAM" id="SSF50249">
    <property type="entry name" value="Nucleic acid-binding proteins"/>
    <property type="match status" value="2"/>
</dbReference>
<dbReference type="PANTHER" id="PTHR47165:SF4">
    <property type="entry name" value="OS03G0429900 PROTEIN"/>
    <property type="match status" value="1"/>
</dbReference>
<evidence type="ECO:0000313" key="4">
    <source>
        <dbReference type="Proteomes" id="UP000242715"/>
    </source>
</evidence>
<dbReference type="InterPro" id="IPR003871">
    <property type="entry name" value="RFA1B/D_OB_1st"/>
</dbReference>
<keyword evidence="4" id="KW-1185">Reference proteome</keyword>
<dbReference type="CDD" id="cd04480">
    <property type="entry name" value="RPA1_DBD_A_like"/>
    <property type="match status" value="1"/>
</dbReference>
<name>A0A2Z6P874_TRISU</name>
<organism evidence="3 4">
    <name type="scientific">Trifolium subterraneum</name>
    <name type="common">Subterranean clover</name>
    <dbReference type="NCBI Taxonomy" id="3900"/>
    <lineage>
        <taxon>Eukaryota</taxon>
        <taxon>Viridiplantae</taxon>
        <taxon>Streptophyta</taxon>
        <taxon>Embryophyta</taxon>
        <taxon>Tracheophyta</taxon>
        <taxon>Spermatophyta</taxon>
        <taxon>Magnoliopsida</taxon>
        <taxon>eudicotyledons</taxon>
        <taxon>Gunneridae</taxon>
        <taxon>Pentapetalae</taxon>
        <taxon>rosids</taxon>
        <taxon>fabids</taxon>
        <taxon>Fabales</taxon>
        <taxon>Fabaceae</taxon>
        <taxon>Papilionoideae</taxon>
        <taxon>50 kb inversion clade</taxon>
        <taxon>NPAAA clade</taxon>
        <taxon>Hologalegina</taxon>
        <taxon>IRL clade</taxon>
        <taxon>Trifolieae</taxon>
        <taxon>Trifolium</taxon>
    </lineage>
</organism>
<protein>
    <recommendedName>
        <fullName evidence="2">Replication protein A 70 kDa DNA-binding subunit B/D first OB fold domain-containing protein</fullName>
    </recommendedName>
</protein>
<dbReference type="Gene3D" id="2.40.50.140">
    <property type="entry name" value="Nucleic acid-binding proteins"/>
    <property type="match status" value="2"/>
</dbReference>
<feature type="region of interest" description="Disordered" evidence="1">
    <location>
        <begin position="357"/>
        <end position="412"/>
    </location>
</feature>
<dbReference type="Pfam" id="PF02721">
    <property type="entry name" value="DUF223"/>
    <property type="match status" value="1"/>
</dbReference>